<keyword evidence="2" id="KW-1185">Reference proteome</keyword>
<comment type="caution">
    <text evidence="1">The sequence shown here is derived from an EMBL/GenBank/DDBJ whole genome shotgun (WGS) entry which is preliminary data.</text>
</comment>
<dbReference type="Proteomes" id="UP000249819">
    <property type="component" value="Unassembled WGS sequence"/>
</dbReference>
<evidence type="ECO:0000313" key="1">
    <source>
        <dbReference type="EMBL" id="RAJ88287.1"/>
    </source>
</evidence>
<dbReference type="EMBL" id="QLMA01000001">
    <property type="protein sequence ID" value="RAJ88287.1"/>
    <property type="molecule type" value="Genomic_DNA"/>
</dbReference>
<name>A0A327WC55_9BACT</name>
<gene>
    <name evidence="1" type="ORF">CLV59_1011057</name>
</gene>
<evidence type="ECO:0000313" key="2">
    <source>
        <dbReference type="Proteomes" id="UP000249819"/>
    </source>
</evidence>
<accession>A0A327WC55</accession>
<protein>
    <submittedName>
        <fullName evidence="1">Uncharacterized protein</fullName>
    </submittedName>
</protein>
<sequence length="30" mass="3514">MVMITQEEWNGYNAEVKVNFNLGITELTIR</sequence>
<proteinExistence type="predicted"/>
<dbReference type="AlphaFoldDB" id="A0A327WC55"/>
<reference evidence="1 2" key="1">
    <citation type="submission" date="2018-06" db="EMBL/GenBank/DDBJ databases">
        <title>Genomic Encyclopedia of Archaeal and Bacterial Type Strains, Phase II (KMG-II): from individual species to whole genera.</title>
        <authorList>
            <person name="Goeker M."/>
        </authorList>
    </citation>
    <scope>NUCLEOTIDE SEQUENCE [LARGE SCALE GENOMIC DNA]</scope>
    <source>
        <strain evidence="1 2">DSM 29821</strain>
    </source>
</reference>
<organism evidence="1 2">
    <name type="scientific">Chitinophaga dinghuensis</name>
    <dbReference type="NCBI Taxonomy" id="1539050"/>
    <lineage>
        <taxon>Bacteria</taxon>
        <taxon>Pseudomonadati</taxon>
        <taxon>Bacteroidota</taxon>
        <taxon>Chitinophagia</taxon>
        <taxon>Chitinophagales</taxon>
        <taxon>Chitinophagaceae</taxon>
        <taxon>Chitinophaga</taxon>
    </lineage>
</organism>